<keyword evidence="2" id="KW-1185">Reference proteome</keyword>
<accession>A0ACB9LQV3</accession>
<dbReference type="Proteomes" id="UP000828941">
    <property type="component" value="Chromosome 11"/>
</dbReference>
<evidence type="ECO:0000313" key="2">
    <source>
        <dbReference type="Proteomes" id="UP000828941"/>
    </source>
</evidence>
<reference evidence="1 2" key="1">
    <citation type="journal article" date="2022" name="DNA Res.">
        <title>Chromosomal-level genome assembly of the orchid tree Bauhinia variegata (Leguminosae; Cercidoideae) supports the allotetraploid origin hypothesis of Bauhinia.</title>
        <authorList>
            <person name="Zhong Y."/>
            <person name="Chen Y."/>
            <person name="Zheng D."/>
            <person name="Pang J."/>
            <person name="Liu Y."/>
            <person name="Luo S."/>
            <person name="Meng S."/>
            <person name="Qian L."/>
            <person name="Wei D."/>
            <person name="Dai S."/>
            <person name="Zhou R."/>
        </authorList>
    </citation>
    <scope>NUCLEOTIDE SEQUENCE [LARGE SCALE GENOMIC DNA]</scope>
    <source>
        <strain evidence="1">BV-YZ2020</strain>
    </source>
</reference>
<sequence length="160" mass="18166">MEFSCGEDFDNKESETALRDENRAMQQNSVMEVQHHHHGDEKDADFSPVEHPVEPRDEDRPVKCPMPESSVINDGGMHEKRFAESFRKRIEVPATMVDGNRERTAAMDPESPARAVRKRHHTLTNGDLGMTPSVSMPPLTPVPTQNVTIFQILQESDKFE</sequence>
<dbReference type="EMBL" id="CM039436">
    <property type="protein sequence ID" value="KAI4313618.1"/>
    <property type="molecule type" value="Genomic_DNA"/>
</dbReference>
<evidence type="ECO:0000313" key="1">
    <source>
        <dbReference type="EMBL" id="KAI4313618.1"/>
    </source>
</evidence>
<organism evidence="1 2">
    <name type="scientific">Bauhinia variegata</name>
    <name type="common">Purple orchid tree</name>
    <name type="synonym">Phanera variegata</name>
    <dbReference type="NCBI Taxonomy" id="167791"/>
    <lineage>
        <taxon>Eukaryota</taxon>
        <taxon>Viridiplantae</taxon>
        <taxon>Streptophyta</taxon>
        <taxon>Embryophyta</taxon>
        <taxon>Tracheophyta</taxon>
        <taxon>Spermatophyta</taxon>
        <taxon>Magnoliopsida</taxon>
        <taxon>eudicotyledons</taxon>
        <taxon>Gunneridae</taxon>
        <taxon>Pentapetalae</taxon>
        <taxon>rosids</taxon>
        <taxon>fabids</taxon>
        <taxon>Fabales</taxon>
        <taxon>Fabaceae</taxon>
        <taxon>Cercidoideae</taxon>
        <taxon>Cercideae</taxon>
        <taxon>Bauhiniinae</taxon>
        <taxon>Bauhinia</taxon>
    </lineage>
</organism>
<proteinExistence type="predicted"/>
<comment type="caution">
    <text evidence="1">The sequence shown here is derived from an EMBL/GenBank/DDBJ whole genome shotgun (WGS) entry which is preliminary data.</text>
</comment>
<protein>
    <submittedName>
        <fullName evidence="1">Uncharacterized protein</fullName>
    </submittedName>
</protein>
<name>A0ACB9LQV3_BAUVA</name>
<gene>
    <name evidence="1" type="ORF">L6164_026581</name>
</gene>